<protein>
    <recommendedName>
        <fullName evidence="2">DUF6801 domain-containing protein</fullName>
    </recommendedName>
</protein>
<evidence type="ECO:0000256" key="1">
    <source>
        <dbReference type="SAM" id="SignalP"/>
    </source>
</evidence>
<reference evidence="3 4" key="1">
    <citation type="submission" date="2019-03" db="EMBL/GenBank/DDBJ databases">
        <title>Draft genome sequences of novel Actinobacteria.</title>
        <authorList>
            <person name="Sahin N."/>
            <person name="Ay H."/>
            <person name="Saygin H."/>
        </authorList>
    </citation>
    <scope>NUCLEOTIDE SEQUENCE [LARGE SCALE GENOMIC DNA]</scope>
    <source>
        <strain evidence="3 4">DSM 45941</strain>
    </source>
</reference>
<organism evidence="3 4">
    <name type="scientific">Actinomadura darangshiensis</name>
    <dbReference type="NCBI Taxonomy" id="705336"/>
    <lineage>
        <taxon>Bacteria</taxon>
        <taxon>Bacillati</taxon>
        <taxon>Actinomycetota</taxon>
        <taxon>Actinomycetes</taxon>
        <taxon>Streptosporangiales</taxon>
        <taxon>Thermomonosporaceae</taxon>
        <taxon>Actinomadura</taxon>
    </lineage>
</organism>
<feature type="chain" id="PRO_5020705207" description="DUF6801 domain-containing protein" evidence="1">
    <location>
        <begin position="37"/>
        <end position="379"/>
    </location>
</feature>
<dbReference type="AlphaFoldDB" id="A0A4V2YRV8"/>
<proteinExistence type="predicted"/>
<feature type="signal peptide" evidence="1">
    <location>
        <begin position="1"/>
        <end position="36"/>
    </location>
</feature>
<dbReference type="EMBL" id="SMKY01000278">
    <property type="protein sequence ID" value="TDD67917.1"/>
    <property type="molecule type" value="Genomic_DNA"/>
</dbReference>
<keyword evidence="4" id="KW-1185">Reference proteome</keyword>
<feature type="domain" description="DUF6801" evidence="2">
    <location>
        <begin position="44"/>
        <end position="200"/>
    </location>
</feature>
<gene>
    <name evidence="3" type="ORF">E1293_37465</name>
</gene>
<evidence type="ECO:0000313" key="3">
    <source>
        <dbReference type="EMBL" id="TDD67917.1"/>
    </source>
</evidence>
<dbReference type="InterPro" id="IPR046542">
    <property type="entry name" value="DUF6801"/>
</dbReference>
<dbReference type="Pfam" id="PF20611">
    <property type="entry name" value="DUF6801"/>
    <property type="match status" value="1"/>
</dbReference>
<evidence type="ECO:0000259" key="2">
    <source>
        <dbReference type="Pfam" id="PF20611"/>
    </source>
</evidence>
<dbReference type="Proteomes" id="UP000295578">
    <property type="component" value="Unassembled WGS sequence"/>
</dbReference>
<evidence type="ECO:0000313" key="4">
    <source>
        <dbReference type="Proteomes" id="UP000295578"/>
    </source>
</evidence>
<keyword evidence="1" id="KW-0732">Signal</keyword>
<comment type="caution">
    <text evidence="3">The sequence shown here is derived from an EMBL/GenBank/DDBJ whole genome shotgun (WGS) entry which is preliminary data.</text>
</comment>
<dbReference type="OrthoDB" id="4863392at2"/>
<accession>A0A4V2YRV8</accession>
<name>A0A4V2YRV8_9ACTN</name>
<sequence length="379" mass="37663">MRTKKTTGGACAALAVAGAMVAASLAGVAGAPPAAAAPATLGLDYHCTFPLLGPQPVHVELSTDVPDHVAVGEVMPGFTVDSVSTVNAESARGLTALYATSLEGHALADATLTVPEMPDGLPVEVDSVLEKTPIPASGGFTVKGRGTSPDLTFTQAGPGKVTVGNLVLKLTPRTDDGGESGLGTFESECTQDPGQNNVLASFDIVGETGQPAEYTYALTGSSTIKASGGTIPLTGALDAKLDAGTVTAALTLEPSKAQFQLLGFLPVTADVAFTAQGGTTGTYKDGVLTTTTKVATGFPAFNAFGAIPIGGGDTCRTSEPSSITLTSAAGFDRDAGGELKGAYELASVTGCGVLTGVLGDALTGPDNAITVALTPKKTS</sequence>
<dbReference type="RefSeq" id="WP_132203300.1">
    <property type="nucleotide sequence ID" value="NZ_SMKY01000278.1"/>
</dbReference>